<feature type="active site" evidence="6">
    <location>
        <position position="92"/>
    </location>
</feature>
<dbReference type="AlphaFoldDB" id="A0A9J6QXP8"/>
<keyword evidence="7" id="KW-0812">Transmembrane</keyword>
<name>A0A9J6QXP8_9FIRM</name>
<feature type="transmembrane region" description="Helical" evidence="7">
    <location>
        <begin position="63"/>
        <end position="83"/>
    </location>
</feature>
<feature type="domain" description="Peptidase S26" evidence="8">
    <location>
        <begin position="67"/>
        <end position="214"/>
    </location>
</feature>
<dbReference type="CDD" id="cd06530">
    <property type="entry name" value="S26_SPase_I"/>
    <property type="match status" value="1"/>
</dbReference>
<reference evidence="9" key="1">
    <citation type="submission" date="2022-09" db="EMBL/GenBank/DDBJ databases">
        <title>Culturomic study of gut microbiota in children with autism spectrum disorder.</title>
        <authorList>
            <person name="Efimov B.A."/>
            <person name="Chaplin A.V."/>
            <person name="Sokolova S.R."/>
            <person name="Pikina A.P."/>
            <person name="Korzhanova M."/>
            <person name="Belova V."/>
            <person name="Korostin D."/>
        </authorList>
    </citation>
    <scope>NUCLEOTIDE SEQUENCE</scope>
    <source>
        <strain evidence="9">ASD5510</strain>
    </source>
</reference>
<dbReference type="EC" id="3.4.21.89" evidence="4 7"/>
<dbReference type="Gene3D" id="2.10.109.10">
    <property type="entry name" value="Umud Fragment, subunit A"/>
    <property type="match status" value="1"/>
</dbReference>
<dbReference type="GO" id="GO:0006465">
    <property type="term" value="P:signal peptide processing"/>
    <property type="evidence" value="ECO:0007669"/>
    <property type="project" value="InterPro"/>
</dbReference>
<keyword evidence="7" id="KW-0645">Protease</keyword>
<dbReference type="SUPFAM" id="SSF51306">
    <property type="entry name" value="LexA/Signal peptidase"/>
    <property type="match status" value="1"/>
</dbReference>
<dbReference type="EMBL" id="JAOSHN010000008">
    <property type="protein sequence ID" value="MCU7380253.1"/>
    <property type="molecule type" value="Genomic_DNA"/>
</dbReference>
<evidence type="ECO:0000256" key="6">
    <source>
        <dbReference type="PIRSR" id="PIRSR600223-1"/>
    </source>
</evidence>
<dbReference type="PANTHER" id="PTHR43390:SF1">
    <property type="entry name" value="CHLOROPLAST PROCESSING PEPTIDASE"/>
    <property type="match status" value="1"/>
</dbReference>
<evidence type="ECO:0000256" key="4">
    <source>
        <dbReference type="ARBA" id="ARBA00013208"/>
    </source>
</evidence>
<comment type="catalytic activity">
    <reaction evidence="1 7">
        <text>Cleavage of hydrophobic, N-terminal signal or leader sequences from secreted and periplasmic proteins.</text>
        <dbReference type="EC" id="3.4.21.89"/>
    </reaction>
</comment>
<organism evidence="9 10">
    <name type="scientific">Hominibacterium faecale</name>
    <dbReference type="NCBI Taxonomy" id="2839743"/>
    <lineage>
        <taxon>Bacteria</taxon>
        <taxon>Bacillati</taxon>
        <taxon>Bacillota</taxon>
        <taxon>Clostridia</taxon>
        <taxon>Peptostreptococcales</taxon>
        <taxon>Anaerovoracaceae</taxon>
        <taxon>Hominibacterium</taxon>
    </lineage>
</organism>
<comment type="caution">
    <text evidence="9">The sequence shown here is derived from an EMBL/GenBank/DDBJ whole genome shotgun (WGS) entry which is preliminary data.</text>
</comment>
<keyword evidence="5 7" id="KW-0378">Hydrolase</keyword>
<dbReference type="PROSITE" id="PS00761">
    <property type="entry name" value="SPASE_I_3"/>
    <property type="match status" value="1"/>
</dbReference>
<dbReference type="InterPro" id="IPR000223">
    <property type="entry name" value="Pept_S26A_signal_pept_1"/>
</dbReference>
<evidence type="ECO:0000313" key="10">
    <source>
        <dbReference type="Proteomes" id="UP001065549"/>
    </source>
</evidence>
<dbReference type="InterPro" id="IPR019533">
    <property type="entry name" value="Peptidase_S26"/>
</dbReference>
<keyword evidence="10" id="KW-1185">Reference proteome</keyword>
<keyword evidence="7" id="KW-0472">Membrane</keyword>
<comment type="subcellular location">
    <subcellularLocation>
        <location evidence="2">Cell membrane</location>
        <topology evidence="2">Single-pass type II membrane protein</topology>
    </subcellularLocation>
    <subcellularLocation>
        <location evidence="7">Membrane</location>
        <topology evidence="7">Single-pass type II membrane protein</topology>
    </subcellularLocation>
</comment>
<dbReference type="PANTHER" id="PTHR43390">
    <property type="entry name" value="SIGNAL PEPTIDASE I"/>
    <property type="match status" value="1"/>
</dbReference>
<evidence type="ECO:0000259" key="8">
    <source>
        <dbReference type="Pfam" id="PF10502"/>
    </source>
</evidence>
<feature type="active site" evidence="6">
    <location>
        <position position="130"/>
    </location>
</feature>
<proteinExistence type="inferred from homology"/>
<comment type="similarity">
    <text evidence="3 7">Belongs to the peptidase S26 family.</text>
</comment>
<dbReference type="PRINTS" id="PR00727">
    <property type="entry name" value="LEADERPTASE"/>
</dbReference>
<keyword evidence="7" id="KW-1133">Transmembrane helix</keyword>
<evidence type="ECO:0000256" key="7">
    <source>
        <dbReference type="RuleBase" id="RU362042"/>
    </source>
</evidence>
<sequence>MIDLKKDLQQTPKINLEMNESLSSDKWVREALDAAFKDEEPKKPKKKEPEDSKENLFKRNWKWLALEAGAALLVVLLVFNLIIGVPRITGNSMEPNFCNGDRIVIFRLARNIEKGDIIVFKTKKGEKLIKRVVATAGDTVDVSRQDGLYINGTKVEEDYVYTATAITDETMEYPVTVREDCYFVLGDNRVNSKDSRSKEVGLVEKKDIVGRVVLDIKKV</sequence>
<dbReference type="Pfam" id="PF10502">
    <property type="entry name" value="Peptidase_S26"/>
    <property type="match status" value="1"/>
</dbReference>
<dbReference type="InterPro" id="IPR019758">
    <property type="entry name" value="Pept_S26A_signal_pept_1_CS"/>
</dbReference>
<dbReference type="InterPro" id="IPR036286">
    <property type="entry name" value="LexA/Signal_pep-like_sf"/>
</dbReference>
<evidence type="ECO:0000256" key="5">
    <source>
        <dbReference type="ARBA" id="ARBA00022801"/>
    </source>
</evidence>
<dbReference type="Proteomes" id="UP001065549">
    <property type="component" value="Unassembled WGS sequence"/>
</dbReference>
<evidence type="ECO:0000313" key="9">
    <source>
        <dbReference type="EMBL" id="MCU7380253.1"/>
    </source>
</evidence>
<dbReference type="NCBIfam" id="TIGR02227">
    <property type="entry name" value="sigpep_I_bact"/>
    <property type="match status" value="1"/>
</dbReference>
<accession>A0A9J6QXP8</accession>
<dbReference type="GO" id="GO:0004252">
    <property type="term" value="F:serine-type endopeptidase activity"/>
    <property type="evidence" value="ECO:0007669"/>
    <property type="project" value="InterPro"/>
</dbReference>
<dbReference type="RefSeq" id="WP_253020250.1">
    <property type="nucleotide sequence ID" value="NZ_JAOSHN010000008.1"/>
</dbReference>
<evidence type="ECO:0000256" key="2">
    <source>
        <dbReference type="ARBA" id="ARBA00004401"/>
    </source>
</evidence>
<protein>
    <recommendedName>
        <fullName evidence="4 7">Signal peptidase I</fullName>
        <ecNumber evidence="4 7">3.4.21.89</ecNumber>
    </recommendedName>
</protein>
<evidence type="ECO:0000256" key="3">
    <source>
        <dbReference type="ARBA" id="ARBA00009370"/>
    </source>
</evidence>
<gene>
    <name evidence="9" type="primary">lepB</name>
    <name evidence="9" type="ORF">OBO34_18130</name>
</gene>
<dbReference type="GO" id="GO:0009003">
    <property type="term" value="F:signal peptidase activity"/>
    <property type="evidence" value="ECO:0007669"/>
    <property type="project" value="UniProtKB-EC"/>
</dbReference>
<evidence type="ECO:0000256" key="1">
    <source>
        <dbReference type="ARBA" id="ARBA00000677"/>
    </source>
</evidence>
<dbReference type="GO" id="GO:0005886">
    <property type="term" value="C:plasma membrane"/>
    <property type="evidence" value="ECO:0007669"/>
    <property type="project" value="UniProtKB-SubCell"/>
</dbReference>